<organism evidence="2 3">
    <name type="scientific">Saguinus oedipus</name>
    <name type="common">Cotton-top tamarin</name>
    <name type="synonym">Oedipomidas oedipus</name>
    <dbReference type="NCBI Taxonomy" id="9490"/>
    <lineage>
        <taxon>Eukaryota</taxon>
        <taxon>Metazoa</taxon>
        <taxon>Chordata</taxon>
        <taxon>Craniata</taxon>
        <taxon>Vertebrata</taxon>
        <taxon>Euteleostomi</taxon>
        <taxon>Mammalia</taxon>
        <taxon>Eutheria</taxon>
        <taxon>Euarchontoglires</taxon>
        <taxon>Primates</taxon>
        <taxon>Haplorrhini</taxon>
        <taxon>Platyrrhini</taxon>
        <taxon>Cebidae</taxon>
        <taxon>Callitrichinae</taxon>
        <taxon>Saguinus</taxon>
    </lineage>
</organism>
<evidence type="ECO:0000256" key="1">
    <source>
        <dbReference type="SAM" id="MobiDB-lite"/>
    </source>
</evidence>
<feature type="region of interest" description="Disordered" evidence="1">
    <location>
        <begin position="194"/>
        <end position="217"/>
    </location>
</feature>
<comment type="caution">
    <text evidence="2">The sequence shown here is derived from an EMBL/GenBank/DDBJ whole genome shotgun (WGS) entry which is preliminary data.</text>
</comment>
<proteinExistence type="predicted"/>
<reference evidence="2 3" key="1">
    <citation type="submission" date="2023-05" db="EMBL/GenBank/DDBJ databases">
        <title>B98-5 Cell Line De Novo Hybrid Assembly: An Optical Mapping Approach.</title>
        <authorList>
            <person name="Kananen K."/>
            <person name="Auerbach J.A."/>
            <person name="Kautto E."/>
            <person name="Blachly J.S."/>
        </authorList>
    </citation>
    <scope>NUCLEOTIDE SEQUENCE [LARGE SCALE GENOMIC DNA]</scope>
    <source>
        <strain evidence="2">B95-8</strain>
        <tissue evidence="2">Cell line</tissue>
    </source>
</reference>
<sequence length="217" mass="23292">MGLNEGIHLFCLPPLSSGVWGRRSVNSGSVARWEAGNLDLQVAGDPGDLTVLVCSQLLGPHPHIAHVPPAWRQWGKDSGPTADEEVGSNCLGKSHPLVQEALVWASKCLLQALHPNSGTLEEQILGPEPGDVPFIPKKLQKCSQALQTSHELQESPRSSQGEEVLVNLSITEEDHKELLVVVRDTHLDSGLRRTASAHPCIGPTPYSSVGYPEPPAP</sequence>
<dbReference type="EMBL" id="JASSZA010000023">
    <property type="protein sequence ID" value="KAK2083073.1"/>
    <property type="molecule type" value="Genomic_DNA"/>
</dbReference>
<protein>
    <submittedName>
        <fullName evidence="2">Uncharacterized protein</fullName>
    </submittedName>
</protein>
<evidence type="ECO:0000313" key="3">
    <source>
        <dbReference type="Proteomes" id="UP001266305"/>
    </source>
</evidence>
<dbReference type="Proteomes" id="UP001266305">
    <property type="component" value="Unassembled WGS sequence"/>
</dbReference>
<evidence type="ECO:0000313" key="2">
    <source>
        <dbReference type="EMBL" id="KAK2083073.1"/>
    </source>
</evidence>
<gene>
    <name evidence="2" type="ORF">P7K49_038309</name>
</gene>
<name>A0ABQ9TEA4_SAGOE</name>
<accession>A0ABQ9TEA4</accession>
<keyword evidence="3" id="KW-1185">Reference proteome</keyword>